<comment type="caution">
    <text evidence="3">The sequence shown here is derived from an EMBL/GenBank/DDBJ whole genome shotgun (WGS) entry which is preliminary data.</text>
</comment>
<dbReference type="PROSITE" id="PS51029">
    <property type="entry name" value="MADF"/>
    <property type="match status" value="1"/>
</dbReference>
<keyword evidence="4" id="KW-1185">Reference proteome</keyword>
<dbReference type="EMBL" id="JABSTU010000001">
    <property type="protein sequence ID" value="KAH8039418.1"/>
    <property type="molecule type" value="Genomic_DNA"/>
</dbReference>
<gene>
    <name evidence="3" type="ORF">HPB51_007271</name>
</gene>
<dbReference type="Proteomes" id="UP000821866">
    <property type="component" value="Chromosome 1"/>
</dbReference>
<dbReference type="PANTHER" id="PTHR12243">
    <property type="entry name" value="MADF DOMAIN TRANSCRIPTION FACTOR"/>
    <property type="match status" value="1"/>
</dbReference>
<feature type="domain" description="MADF" evidence="2">
    <location>
        <begin position="84"/>
        <end position="179"/>
    </location>
</feature>
<dbReference type="InterPro" id="IPR006578">
    <property type="entry name" value="MADF-dom"/>
</dbReference>
<evidence type="ECO:0000259" key="2">
    <source>
        <dbReference type="PROSITE" id="PS51029"/>
    </source>
</evidence>
<dbReference type="GO" id="GO:0005634">
    <property type="term" value="C:nucleus"/>
    <property type="evidence" value="ECO:0007669"/>
    <property type="project" value="TreeGrafter"/>
</dbReference>
<protein>
    <recommendedName>
        <fullName evidence="2">MADF domain-containing protein</fullName>
    </recommendedName>
</protein>
<dbReference type="SMART" id="SM00595">
    <property type="entry name" value="MADF"/>
    <property type="match status" value="1"/>
</dbReference>
<organism evidence="3 4">
    <name type="scientific">Rhipicephalus microplus</name>
    <name type="common">Cattle tick</name>
    <name type="synonym">Boophilus microplus</name>
    <dbReference type="NCBI Taxonomy" id="6941"/>
    <lineage>
        <taxon>Eukaryota</taxon>
        <taxon>Metazoa</taxon>
        <taxon>Ecdysozoa</taxon>
        <taxon>Arthropoda</taxon>
        <taxon>Chelicerata</taxon>
        <taxon>Arachnida</taxon>
        <taxon>Acari</taxon>
        <taxon>Parasitiformes</taxon>
        <taxon>Ixodida</taxon>
        <taxon>Ixodoidea</taxon>
        <taxon>Ixodidae</taxon>
        <taxon>Rhipicephalinae</taxon>
        <taxon>Rhipicephalus</taxon>
        <taxon>Boophilus</taxon>
    </lineage>
</organism>
<feature type="region of interest" description="Disordered" evidence="1">
    <location>
        <begin position="215"/>
        <end position="239"/>
    </location>
</feature>
<evidence type="ECO:0000256" key="1">
    <source>
        <dbReference type="SAM" id="MobiDB-lite"/>
    </source>
</evidence>
<dbReference type="GO" id="GO:0005667">
    <property type="term" value="C:transcription regulator complex"/>
    <property type="evidence" value="ECO:0007669"/>
    <property type="project" value="TreeGrafter"/>
</dbReference>
<sequence>MSDETGRSRDVSRTHFRAIARFSRFGNRRSSPGSAGLKQPIEKNRKRIYISDALPVVFTCFSAFSHNYHNNMANGDECNAYNERLIEVLERERPLWDLCDRNYKSRAVTDAAWRYVATVMGSTVAEVKARWKNLRDTFRRVLEERTRALKSGAPANDELDESTKWHFFSRLLFLKETMKGRPTSGNVGPLPFKESAPDVLAPECILEDVCDELPGNQGTATSSGLPPPPKKKKPKRSKYDDEIEELSKFITEKPDEHERFGEFLVEKMRRVPPHFVDVMQLQLLETVTQFLNPVTVVQPVD</sequence>
<accession>A0A9J6EYB5</accession>
<dbReference type="AlphaFoldDB" id="A0A9J6EYB5"/>
<dbReference type="InterPro" id="IPR039353">
    <property type="entry name" value="TF_Adf1"/>
</dbReference>
<proteinExistence type="predicted"/>
<evidence type="ECO:0000313" key="4">
    <source>
        <dbReference type="Proteomes" id="UP000821866"/>
    </source>
</evidence>
<reference evidence="3" key="1">
    <citation type="journal article" date="2020" name="Cell">
        <title>Large-Scale Comparative Analyses of Tick Genomes Elucidate Their Genetic Diversity and Vector Capacities.</title>
        <authorList>
            <consortium name="Tick Genome and Microbiome Consortium (TIGMIC)"/>
            <person name="Jia N."/>
            <person name="Wang J."/>
            <person name="Shi W."/>
            <person name="Du L."/>
            <person name="Sun Y."/>
            <person name="Zhan W."/>
            <person name="Jiang J.F."/>
            <person name="Wang Q."/>
            <person name="Zhang B."/>
            <person name="Ji P."/>
            <person name="Bell-Sakyi L."/>
            <person name="Cui X.M."/>
            <person name="Yuan T.T."/>
            <person name="Jiang B.G."/>
            <person name="Yang W.F."/>
            <person name="Lam T.T."/>
            <person name="Chang Q.C."/>
            <person name="Ding S.J."/>
            <person name="Wang X.J."/>
            <person name="Zhu J.G."/>
            <person name="Ruan X.D."/>
            <person name="Zhao L."/>
            <person name="Wei J.T."/>
            <person name="Ye R.Z."/>
            <person name="Que T.C."/>
            <person name="Du C.H."/>
            <person name="Zhou Y.H."/>
            <person name="Cheng J.X."/>
            <person name="Dai P.F."/>
            <person name="Guo W.B."/>
            <person name="Han X.H."/>
            <person name="Huang E.J."/>
            <person name="Li L.F."/>
            <person name="Wei W."/>
            <person name="Gao Y.C."/>
            <person name="Liu J.Z."/>
            <person name="Shao H.Z."/>
            <person name="Wang X."/>
            <person name="Wang C.C."/>
            <person name="Yang T.C."/>
            <person name="Huo Q.B."/>
            <person name="Li W."/>
            <person name="Chen H.Y."/>
            <person name="Chen S.E."/>
            <person name="Zhou L.G."/>
            <person name="Ni X.B."/>
            <person name="Tian J.H."/>
            <person name="Sheng Y."/>
            <person name="Liu T."/>
            <person name="Pan Y.S."/>
            <person name="Xia L.Y."/>
            <person name="Li J."/>
            <person name="Zhao F."/>
            <person name="Cao W.C."/>
        </authorList>
    </citation>
    <scope>NUCLEOTIDE SEQUENCE</scope>
    <source>
        <strain evidence="3">Rmic-2018</strain>
    </source>
</reference>
<dbReference type="PANTHER" id="PTHR12243:SF69">
    <property type="entry name" value="SI:CH73-59F11.3"/>
    <property type="match status" value="1"/>
</dbReference>
<evidence type="ECO:0000313" key="3">
    <source>
        <dbReference type="EMBL" id="KAH8039418.1"/>
    </source>
</evidence>
<reference evidence="3" key="2">
    <citation type="submission" date="2021-09" db="EMBL/GenBank/DDBJ databases">
        <authorList>
            <person name="Jia N."/>
            <person name="Wang J."/>
            <person name="Shi W."/>
            <person name="Du L."/>
            <person name="Sun Y."/>
            <person name="Zhan W."/>
            <person name="Jiang J."/>
            <person name="Wang Q."/>
            <person name="Zhang B."/>
            <person name="Ji P."/>
            <person name="Sakyi L.B."/>
            <person name="Cui X."/>
            <person name="Yuan T."/>
            <person name="Jiang B."/>
            <person name="Yang W."/>
            <person name="Lam T.T.-Y."/>
            <person name="Chang Q."/>
            <person name="Ding S."/>
            <person name="Wang X."/>
            <person name="Zhu J."/>
            <person name="Ruan X."/>
            <person name="Zhao L."/>
            <person name="Wei J."/>
            <person name="Que T."/>
            <person name="Du C."/>
            <person name="Cheng J."/>
            <person name="Dai P."/>
            <person name="Han X."/>
            <person name="Huang E."/>
            <person name="Gao Y."/>
            <person name="Liu J."/>
            <person name="Shao H."/>
            <person name="Ye R."/>
            <person name="Li L."/>
            <person name="Wei W."/>
            <person name="Wang X."/>
            <person name="Wang C."/>
            <person name="Huo Q."/>
            <person name="Li W."/>
            <person name="Guo W."/>
            <person name="Chen H."/>
            <person name="Chen S."/>
            <person name="Zhou L."/>
            <person name="Zhou L."/>
            <person name="Ni X."/>
            <person name="Tian J."/>
            <person name="Zhou Y."/>
            <person name="Sheng Y."/>
            <person name="Liu T."/>
            <person name="Pan Y."/>
            <person name="Xia L."/>
            <person name="Li J."/>
            <person name="Zhao F."/>
            <person name="Cao W."/>
        </authorList>
    </citation>
    <scope>NUCLEOTIDE SEQUENCE</scope>
    <source>
        <strain evidence="3">Rmic-2018</strain>
        <tissue evidence="3">Larvae</tissue>
    </source>
</reference>
<dbReference type="GO" id="GO:0006357">
    <property type="term" value="P:regulation of transcription by RNA polymerase II"/>
    <property type="evidence" value="ECO:0007669"/>
    <property type="project" value="TreeGrafter"/>
</dbReference>
<name>A0A9J6EYB5_RHIMP</name>
<dbReference type="Pfam" id="PF10545">
    <property type="entry name" value="MADF_DNA_bdg"/>
    <property type="match status" value="1"/>
</dbReference>